<evidence type="ECO:0000256" key="9">
    <source>
        <dbReference type="ARBA" id="ARBA00023136"/>
    </source>
</evidence>
<evidence type="ECO:0000259" key="14">
    <source>
        <dbReference type="PROSITE" id="PS50011"/>
    </source>
</evidence>
<dbReference type="Gene3D" id="3.30.200.20">
    <property type="entry name" value="Phosphorylase Kinase, domain 1"/>
    <property type="match status" value="1"/>
</dbReference>
<dbReference type="PROSITE" id="PS50011">
    <property type="entry name" value="PROTEIN_KINASE_DOM"/>
    <property type="match status" value="1"/>
</dbReference>
<evidence type="ECO:0000256" key="3">
    <source>
        <dbReference type="ARBA" id="ARBA00022553"/>
    </source>
</evidence>
<evidence type="ECO:0000256" key="12">
    <source>
        <dbReference type="SAM" id="Phobius"/>
    </source>
</evidence>
<dbReference type="SUPFAM" id="SSF56112">
    <property type="entry name" value="Protein kinase-like (PK-like)"/>
    <property type="match status" value="1"/>
</dbReference>
<dbReference type="InterPro" id="IPR000719">
    <property type="entry name" value="Prot_kinase_dom"/>
</dbReference>
<reference evidence="15 16" key="1">
    <citation type="journal article" date="2017" name="Nature">
        <title>The Apostasia genome and the evolution of orchids.</title>
        <authorList>
            <person name="Zhang G.Q."/>
            <person name="Liu K.W."/>
            <person name="Li Z."/>
            <person name="Lohaus R."/>
            <person name="Hsiao Y.Y."/>
            <person name="Niu S.C."/>
            <person name="Wang J.Y."/>
            <person name="Lin Y.C."/>
            <person name="Xu Q."/>
            <person name="Chen L.J."/>
            <person name="Yoshida K."/>
            <person name="Fujiwara S."/>
            <person name="Wang Z.W."/>
            <person name="Zhang Y.Q."/>
            <person name="Mitsuda N."/>
            <person name="Wang M."/>
            <person name="Liu G.H."/>
            <person name="Pecoraro L."/>
            <person name="Huang H.X."/>
            <person name="Xiao X.J."/>
            <person name="Lin M."/>
            <person name="Wu X.Y."/>
            <person name="Wu W.L."/>
            <person name="Chen Y.Y."/>
            <person name="Chang S.B."/>
            <person name="Sakamoto S."/>
            <person name="Ohme-Takagi M."/>
            <person name="Yagi M."/>
            <person name="Zeng S.J."/>
            <person name="Shen C.Y."/>
            <person name="Yeh C.M."/>
            <person name="Luo Y.B."/>
            <person name="Tsai W.C."/>
            <person name="Van de Peer Y."/>
            <person name="Liu Z.J."/>
        </authorList>
    </citation>
    <scope>NUCLEOTIDE SEQUENCE [LARGE SCALE GENOMIC DNA]</scope>
    <source>
        <strain evidence="16">cv. Shenzhen</strain>
        <tissue evidence="15">Stem</tissue>
    </source>
</reference>
<comment type="similarity">
    <text evidence="2">Belongs to the protein kinase superfamily. Ser/Thr protein kinase family.</text>
</comment>
<dbReference type="GO" id="GO:0016020">
    <property type="term" value="C:membrane"/>
    <property type="evidence" value="ECO:0007669"/>
    <property type="project" value="UniProtKB-SubCell"/>
</dbReference>
<evidence type="ECO:0000313" key="16">
    <source>
        <dbReference type="Proteomes" id="UP000236161"/>
    </source>
</evidence>
<dbReference type="InterPro" id="IPR001611">
    <property type="entry name" value="Leu-rich_rpt"/>
</dbReference>
<dbReference type="PANTHER" id="PTHR48056:SF2">
    <property type="entry name" value="RECEPTOR PROTEIN KINASE-LIKE PROTEIN ZAR1"/>
    <property type="match status" value="1"/>
</dbReference>
<dbReference type="InterPro" id="IPR032675">
    <property type="entry name" value="LRR_dom_sf"/>
</dbReference>
<dbReference type="PROSITE" id="PS00108">
    <property type="entry name" value="PROTEIN_KINASE_ST"/>
    <property type="match status" value="1"/>
</dbReference>
<dbReference type="GO" id="GO:0004674">
    <property type="term" value="F:protein serine/threonine kinase activity"/>
    <property type="evidence" value="ECO:0007669"/>
    <property type="project" value="UniProtKB-EC"/>
</dbReference>
<keyword evidence="11" id="KW-0325">Glycoprotein</keyword>
<evidence type="ECO:0000256" key="11">
    <source>
        <dbReference type="ARBA" id="ARBA00023180"/>
    </source>
</evidence>
<keyword evidence="15" id="KW-0808">Transferase</keyword>
<evidence type="ECO:0000256" key="13">
    <source>
        <dbReference type="SAM" id="SignalP"/>
    </source>
</evidence>
<keyword evidence="16" id="KW-1185">Reference proteome</keyword>
<dbReference type="SMART" id="SM00220">
    <property type="entry name" value="S_TKc"/>
    <property type="match status" value="1"/>
</dbReference>
<keyword evidence="15" id="KW-0418">Kinase</keyword>
<keyword evidence="3" id="KW-0597">Phosphoprotein</keyword>
<protein>
    <submittedName>
        <fullName evidence="15">Putative inactive leucine-rich repeat receptor-like protein kinase</fullName>
        <ecNumber evidence="15">2.7.10.1</ecNumber>
        <ecNumber evidence="15">2.7.11.1</ecNumber>
    </submittedName>
</protein>
<dbReference type="Gene3D" id="3.80.10.10">
    <property type="entry name" value="Ribonuclease Inhibitor"/>
    <property type="match status" value="2"/>
</dbReference>
<gene>
    <name evidence="15" type="ORF">AXF42_Ash009356</name>
</gene>
<dbReference type="InterPro" id="IPR013210">
    <property type="entry name" value="LRR_N_plant-typ"/>
</dbReference>
<dbReference type="OrthoDB" id="4062651at2759"/>
<keyword evidence="10 15" id="KW-0675">Receptor</keyword>
<comment type="subcellular location">
    <subcellularLocation>
        <location evidence="1">Membrane</location>
        <topology evidence="1">Single-pass membrane protein</topology>
    </subcellularLocation>
</comment>
<keyword evidence="5 12" id="KW-0812">Transmembrane</keyword>
<dbReference type="EMBL" id="KZ451917">
    <property type="protein sequence ID" value="PKA62469.1"/>
    <property type="molecule type" value="Genomic_DNA"/>
</dbReference>
<dbReference type="InterPro" id="IPR008271">
    <property type="entry name" value="Ser/Thr_kinase_AS"/>
</dbReference>
<dbReference type="EC" id="2.7.10.1" evidence="15"/>
<dbReference type="SUPFAM" id="SSF52058">
    <property type="entry name" value="L domain-like"/>
    <property type="match status" value="1"/>
</dbReference>
<dbReference type="InterPro" id="IPR003591">
    <property type="entry name" value="Leu-rich_rpt_typical-subtyp"/>
</dbReference>
<dbReference type="SMART" id="SM00369">
    <property type="entry name" value="LRR_TYP"/>
    <property type="match status" value="4"/>
</dbReference>
<evidence type="ECO:0000256" key="7">
    <source>
        <dbReference type="ARBA" id="ARBA00022737"/>
    </source>
</evidence>
<evidence type="ECO:0000256" key="10">
    <source>
        <dbReference type="ARBA" id="ARBA00023170"/>
    </source>
</evidence>
<evidence type="ECO:0000256" key="2">
    <source>
        <dbReference type="ARBA" id="ARBA00008684"/>
    </source>
</evidence>
<dbReference type="Pfam" id="PF08263">
    <property type="entry name" value="LRRNT_2"/>
    <property type="match status" value="1"/>
</dbReference>
<dbReference type="InterPro" id="IPR001245">
    <property type="entry name" value="Ser-Thr/Tyr_kinase_cat_dom"/>
</dbReference>
<keyword evidence="9 12" id="KW-0472">Membrane</keyword>
<dbReference type="Proteomes" id="UP000236161">
    <property type="component" value="Unassembled WGS sequence"/>
</dbReference>
<accession>A0A2I0B3V3</accession>
<dbReference type="Gene3D" id="1.10.510.10">
    <property type="entry name" value="Transferase(Phosphotransferase) domain 1"/>
    <property type="match status" value="1"/>
</dbReference>
<evidence type="ECO:0000256" key="5">
    <source>
        <dbReference type="ARBA" id="ARBA00022692"/>
    </source>
</evidence>
<dbReference type="EC" id="2.7.11.1" evidence="15"/>
<evidence type="ECO:0000256" key="4">
    <source>
        <dbReference type="ARBA" id="ARBA00022614"/>
    </source>
</evidence>
<name>A0A2I0B3V3_9ASPA</name>
<evidence type="ECO:0000256" key="8">
    <source>
        <dbReference type="ARBA" id="ARBA00022989"/>
    </source>
</evidence>
<dbReference type="GO" id="GO:0004714">
    <property type="term" value="F:transmembrane receptor protein tyrosine kinase activity"/>
    <property type="evidence" value="ECO:0007669"/>
    <property type="project" value="UniProtKB-EC"/>
</dbReference>
<feature type="signal peptide" evidence="13">
    <location>
        <begin position="1"/>
        <end position="29"/>
    </location>
</feature>
<sequence length="686" mass="75940">MAILEIMPTVTPFAVLFVLCNAMAYPVLSLNEEGAALLSFKGFIKEDPEGALSSWSTFGDDPCSWNGITCKEGNVVSLSIPKTKLLGFLSPSLGSLRFLRHINLRNNMFTGNLPGELFRAQGLQSLVLYGNSFSGSLPTEIGSLSYLQFLDLSHNLLNGSIPRSLSYCKRLKVLVLSHNNFTSTLPSNFGSIFPSLETLDLSFNRFSGSIPRDIGNLSNLHGTMDLSHNLFSGSIPESLGNFSERVYIDLSYNNLSGAIPMNGSLVNRGPAAFVGNSGLCGPPLKNSCSSSVNQPSPPLAFRESKGLKKSTVAAIVLTDVVAIGLIALVFYCCYRRAISCRRKQHEMRFGKGYKEYEMERLSENVEQLELIPLDKQVYFNLDELLKASALVLGKTGVGIVYKVVLEDGLTLAVRRLGEGGLQRFKEFQMEVEAIGSIRHPNIVALRAYYWSVEEKLLVYDYIPNGNLSDHIHGQSRVGDFPPLSWDARVNIMKGVARGLVYLHDLSPKRYVHGDIKAYNILLGLNMEPYISDFGVRRLAKIAGGSPWVYSKKPNPEKSQNSDSAVSPVINNVSCYLAPESFKSPKPSQKWDVFAYGVILLELITGRSPMVLLDAHELDLVKWVQLCIEERKPLLDVLDPFLAEEPEKEDEIIRVLKVALACVQSSPERRPSMRNVSESLQILISRM</sequence>
<evidence type="ECO:0000256" key="1">
    <source>
        <dbReference type="ARBA" id="ARBA00004167"/>
    </source>
</evidence>
<dbReference type="FunFam" id="3.80.10.10:FF:000722">
    <property type="entry name" value="Leucine-rich repeat receptor-like protein kinase"/>
    <property type="match status" value="1"/>
</dbReference>
<keyword evidence="6 13" id="KW-0732">Signal</keyword>
<dbReference type="PANTHER" id="PTHR48056">
    <property type="entry name" value="LRR RECEPTOR-LIKE SERINE/THREONINE-PROTEIN KINASE-RELATED"/>
    <property type="match status" value="1"/>
</dbReference>
<dbReference type="Pfam" id="PF07714">
    <property type="entry name" value="PK_Tyr_Ser-Thr"/>
    <property type="match status" value="1"/>
</dbReference>
<dbReference type="GO" id="GO:0033612">
    <property type="term" value="F:receptor serine/threonine kinase binding"/>
    <property type="evidence" value="ECO:0007669"/>
    <property type="project" value="TreeGrafter"/>
</dbReference>
<feature type="domain" description="Protein kinase" evidence="14">
    <location>
        <begin position="386"/>
        <end position="683"/>
    </location>
</feature>
<dbReference type="Pfam" id="PF00560">
    <property type="entry name" value="LRR_1"/>
    <property type="match status" value="6"/>
</dbReference>
<dbReference type="InterPro" id="IPR011009">
    <property type="entry name" value="Kinase-like_dom_sf"/>
</dbReference>
<proteinExistence type="inferred from homology"/>
<dbReference type="InterPro" id="IPR050647">
    <property type="entry name" value="Plant_LRR-RLKs"/>
</dbReference>
<keyword evidence="8 12" id="KW-1133">Transmembrane helix</keyword>
<feature type="transmembrane region" description="Helical" evidence="12">
    <location>
        <begin position="312"/>
        <end position="334"/>
    </location>
</feature>
<evidence type="ECO:0000313" key="15">
    <source>
        <dbReference type="EMBL" id="PKA62469.1"/>
    </source>
</evidence>
<feature type="chain" id="PRO_5014127813" evidence="13">
    <location>
        <begin position="30"/>
        <end position="686"/>
    </location>
</feature>
<evidence type="ECO:0000256" key="6">
    <source>
        <dbReference type="ARBA" id="ARBA00022729"/>
    </source>
</evidence>
<keyword evidence="4" id="KW-0433">Leucine-rich repeat</keyword>
<organism evidence="15 16">
    <name type="scientific">Apostasia shenzhenica</name>
    <dbReference type="NCBI Taxonomy" id="1088818"/>
    <lineage>
        <taxon>Eukaryota</taxon>
        <taxon>Viridiplantae</taxon>
        <taxon>Streptophyta</taxon>
        <taxon>Embryophyta</taxon>
        <taxon>Tracheophyta</taxon>
        <taxon>Spermatophyta</taxon>
        <taxon>Magnoliopsida</taxon>
        <taxon>Liliopsida</taxon>
        <taxon>Asparagales</taxon>
        <taxon>Orchidaceae</taxon>
        <taxon>Apostasioideae</taxon>
        <taxon>Apostasia</taxon>
    </lineage>
</organism>
<keyword evidence="7" id="KW-0677">Repeat</keyword>
<dbReference type="AlphaFoldDB" id="A0A2I0B3V3"/>
<dbReference type="GO" id="GO:0005524">
    <property type="term" value="F:ATP binding"/>
    <property type="evidence" value="ECO:0007669"/>
    <property type="project" value="InterPro"/>
</dbReference>
<dbReference type="CDD" id="cd14066">
    <property type="entry name" value="STKc_IRAK"/>
    <property type="match status" value="1"/>
</dbReference>
<dbReference type="FunFam" id="3.80.10.10:FF:000275">
    <property type="entry name" value="Leucine-rich repeat receptor-like protein kinase"/>
    <property type="match status" value="1"/>
</dbReference>